<sequence length="221" mass="25100">MQHYIPGTDIKAEPHISSKYSSWKKVYSQLYQCLSTSGFNWDSTNHTIDASLDVWEVYLKVYPKANTLRGKAWPFYESWIEIYGKDRATNNEDDGNNSCADTPRSTTNKMRRSSSKKRKASEKDDNDILEVIGGFCDRAATSLDNAARTIGVELIASQRREDVYNAIGNLSMTISPEDHLRASYIFAMNTKAIDMFYGLPNHAKIGMVTMALDEKLNWFPN</sequence>
<evidence type="ECO:0000256" key="1">
    <source>
        <dbReference type="SAM" id="MobiDB-lite"/>
    </source>
</evidence>
<dbReference type="STRING" id="429701.A0A2G9GV85"/>
<dbReference type="PANTHER" id="PTHR46250">
    <property type="entry name" value="MYB/SANT-LIKE DNA-BINDING DOMAIN PROTEIN-RELATED"/>
    <property type="match status" value="1"/>
</dbReference>
<dbReference type="OrthoDB" id="618098at2759"/>
<evidence type="ECO:0000313" key="4">
    <source>
        <dbReference type="Proteomes" id="UP000231279"/>
    </source>
</evidence>
<dbReference type="Pfam" id="PF12776">
    <property type="entry name" value="Myb_DNA-bind_3"/>
    <property type="match status" value="1"/>
</dbReference>
<dbReference type="Proteomes" id="UP000231279">
    <property type="component" value="Unassembled WGS sequence"/>
</dbReference>
<keyword evidence="4" id="KW-1185">Reference proteome</keyword>
<reference evidence="4" key="1">
    <citation type="journal article" date="2018" name="Gigascience">
        <title>Genome assembly of the Pink Ipe (Handroanthus impetiginosus, Bignoniaceae), a highly valued, ecologically keystone Neotropical timber forest tree.</title>
        <authorList>
            <person name="Silva-Junior O.B."/>
            <person name="Grattapaglia D."/>
            <person name="Novaes E."/>
            <person name="Collevatti R.G."/>
        </authorList>
    </citation>
    <scope>NUCLEOTIDE SEQUENCE [LARGE SCALE GENOMIC DNA]</scope>
    <source>
        <strain evidence="4">cv. UFG-1</strain>
    </source>
</reference>
<organism evidence="3 4">
    <name type="scientific">Handroanthus impetiginosus</name>
    <dbReference type="NCBI Taxonomy" id="429701"/>
    <lineage>
        <taxon>Eukaryota</taxon>
        <taxon>Viridiplantae</taxon>
        <taxon>Streptophyta</taxon>
        <taxon>Embryophyta</taxon>
        <taxon>Tracheophyta</taxon>
        <taxon>Spermatophyta</taxon>
        <taxon>Magnoliopsida</taxon>
        <taxon>eudicotyledons</taxon>
        <taxon>Gunneridae</taxon>
        <taxon>Pentapetalae</taxon>
        <taxon>asterids</taxon>
        <taxon>lamiids</taxon>
        <taxon>Lamiales</taxon>
        <taxon>Bignoniaceae</taxon>
        <taxon>Crescentiina</taxon>
        <taxon>Tabebuia alliance</taxon>
        <taxon>Handroanthus</taxon>
    </lineage>
</organism>
<evidence type="ECO:0000313" key="3">
    <source>
        <dbReference type="EMBL" id="PIN09152.1"/>
    </source>
</evidence>
<dbReference type="AlphaFoldDB" id="A0A2G9GV85"/>
<feature type="compositionally biased region" description="Basic residues" evidence="1">
    <location>
        <begin position="109"/>
        <end position="120"/>
    </location>
</feature>
<protein>
    <recommendedName>
        <fullName evidence="2">Myb/SANT-like domain-containing protein</fullName>
    </recommendedName>
</protein>
<dbReference type="InterPro" id="IPR024752">
    <property type="entry name" value="Myb/SANT-like_dom"/>
</dbReference>
<comment type="caution">
    <text evidence="3">The sequence shown here is derived from an EMBL/GenBank/DDBJ whole genome shotgun (WGS) entry which is preliminary data.</text>
</comment>
<name>A0A2G9GV85_9LAMI</name>
<proteinExistence type="predicted"/>
<gene>
    <name evidence="3" type="ORF">CDL12_18259</name>
</gene>
<dbReference type="EMBL" id="NKXS01003595">
    <property type="protein sequence ID" value="PIN09152.1"/>
    <property type="molecule type" value="Genomic_DNA"/>
</dbReference>
<evidence type="ECO:0000259" key="2">
    <source>
        <dbReference type="Pfam" id="PF12776"/>
    </source>
</evidence>
<accession>A0A2G9GV85</accession>
<feature type="domain" description="Myb/SANT-like" evidence="2">
    <location>
        <begin position="13"/>
        <end position="58"/>
    </location>
</feature>
<feature type="region of interest" description="Disordered" evidence="1">
    <location>
        <begin position="90"/>
        <end position="123"/>
    </location>
</feature>